<sequence>MSRSYFAYEKPSAALVIFTFVTIVQGMLIAIMGLAIGSSIHFPLPIVGFLITGFGMVLIVCQYASTFRRNVYCMWLATAQLLFCCLPCGLMLLIGGCVAAIPLAVSLTTAALNAMWGMSLVEQHSLVPDDHTSEQISLIEIFCAVLIAALILGPASMFYR</sequence>
<reference evidence="2 3" key="1">
    <citation type="submission" date="2018-02" db="EMBL/GenBank/DDBJ databases">
        <title>Comparative genomes isolates from brazilian mangrove.</title>
        <authorList>
            <person name="Araujo J.E."/>
            <person name="Taketani R.G."/>
            <person name="Silva M.C.P."/>
            <person name="Loureco M.V."/>
            <person name="Andreote F.D."/>
        </authorList>
    </citation>
    <scope>NUCLEOTIDE SEQUENCE [LARGE SCALE GENOMIC DNA]</scope>
    <source>
        <strain evidence="2 3">NAP PRIS-MGV</strain>
    </source>
</reference>
<keyword evidence="1" id="KW-0812">Transmembrane</keyword>
<dbReference type="OrthoDB" id="291137at2"/>
<feature type="transmembrane region" description="Helical" evidence="1">
    <location>
        <begin position="73"/>
        <end position="94"/>
    </location>
</feature>
<evidence type="ECO:0000313" key="3">
    <source>
        <dbReference type="Proteomes" id="UP000239388"/>
    </source>
</evidence>
<dbReference type="AlphaFoldDB" id="A0A2S8F7A9"/>
<comment type="caution">
    <text evidence="2">The sequence shown here is derived from an EMBL/GenBank/DDBJ whole genome shotgun (WGS) entry which is preliminary data.</text>
</comment>
<dbReference type="EMBL" id="PUIB01000026">
    <property type="protein sequence ID" value="PQO27824.1"/>
    <property type="molecule type" value="Genomic_DNA"/>
</dbReference>
<feature type="transmembrane region" description="Helical" evidence="1">
    <location>
        <begin position="138"/>
        <end position="159"/>
    </location>
</feature>
<feature type="transmembrane region" description="Helical" evidence="1">
    <location>
        <begin position="12"/>
        <end position="36"/>
    </location>
</feature>
<evidence type="ECO:0000256" key="1">
    <source>
        <dbReference type="SAM" id="Phobius"/>
    </source>
</evidence>
<keyword evidence="1" id="KW-0472">Membrane</keyword>
<evidence type="ECO:0000313" key="2">
    <source>
        <dbReference type="EMBL" id="PQO27824.1"/>
    </source>
</evidence>
<organism evidence="2 3">
    <name type="scientific">Blastopirellula marina</name>
    <dbReference type="NCBI Taxonomy" id="124"/>
    <lineage>
        <taxon>Bacteria</taxon>
        <taxon>Pseudomonadati</taxon>
        <taxon>Planctomycetota</taxon>
        <taxon>Planctomycetia</taxon>
        <taxon>Pirellulales</taxon>
        <taxon>Pirellulaceae</taxon>
        <taxon>Blastopirellula</taxon>
    </lineage>
</organism>
<protein>
    <submittedName>
        <fullName evidence="2">Uncharacterized protein</fullName>
    </submittedName>
</protein>
<dbReference type="Proteomes" id="UP000239388">
    <property type="component" value="Unassembled WGS sequence"/>
</dbReference>
<accession>A0A2S8F7A9</accession>
<proteinExistence type="predicted"/>
<feature type="transmembrane region" description="Helical" evidence="1">
    <location>
        <begin position="42"/>
        <end position="61"/>
    </location>
</feature>
<gene>
    <name evidence="2" type="ORF">C5Y98_26200</name>
</gene>
<name>A0A2S8F7A9_9BACT</name>
<keyword evidence="1" id="KW-1133">Transmembrane helix</keyword>